<feature type="compositionally biased region" description="Basic and acidic residues" evidence="1">
    <location>
        <begin position="324"/>
        <end position="334"/>
    </location>
</feature>
<keyword evidence="5" id="KW-1185">Reference proteome</keyword>
<reference evidence="4 5" key="1">
    <citation type="submission" date="2015-04" db="EMBL/GenBank/DDBJ databases">
        <title>Complete genome sequence of Schizopora paradoxa KUC8140, a cosmopolitan wood degrader in East Asia.</title>
        <authorList>
            <consortium name="DOE Joint Genome Institute"/>
            <person name="Min B."/>
            <person name="Park H."/>
            <person name="Jang Y."/>
            <person name="Kim J.-J."/>
            <person name="Kim K.H."/>
            <person name="Pangilinan J."/>
            <person name="Lipzen A."/>
            <person name="Riley R."/>
            <person name="Grigoriev I.V."/>
            <person name="Spatafora J.W."/>
            <person name="Choi I.-G."/>
        </authorList>
    </citation>
    <scope>NUCLEOTIDE SEQUENCE [LARGE SCALE GENOMIC DNA]</scope>
    <source>
        <strain evidence="4 5">KUC8140</strain>
    </source>
</reference>
<feature type="chain" id="PRO_5005201638" evidence="3">
    <location>
        <begin position="27"/>
        <end position="334"/>
    </location>
</feature>
<feature type="signal peptide" evidence="3">
    <location>
        <begin position="1"/>
        <end position="26"/>
    </location>
</feature>
<dbReference type="AlphaFoldDB" id="A0A0H2RMI1"/>
<proteinExistence type="predicted"/>
<dbReference type="Proteomes" id="UP000053477">
    <property type="component" value="Unassembled WGS sequence"/>
</dbReference>
<dbReference type="EMBL" id="KQ085965">
    <property type="protein sequence ID" value="KLO13079.1"/>
    <property type="molecule type" value="Genomic_DNA"/>
</dbReference>
<evidence type="ECO:0000313" key="4">
    <source>
        <dbReference type="EMBL" id="KLO13079.1"/>
    </source>
</evidence>
<accession>A0A0H2RMI1</accession>
<keyword evidence="2" id="KW-0472">Membrane</keyword>
<feature type="compositionally biased region" description="Polar residues" evidence="1">
    <location>
        <begin position="294"/>
        <end position="309"/>
    </location>
</feature>
<feature type="transmembrane region" description="Helical" evidence="2">
    <location>
        <begin position="241"/>
        <end position="260"/>
    </location>
</feature>
<feature type="region of interest" description="Disordered" evidence="1">
    <location>
        <begin position="277"/>
        <end position="334"/>
    </location>
</feature>
<keyword evidence="3" id="KW-0732">Signal</keyword>
<dbReference type="InParanoid" id="A0A0H2RMI1"/>
<evidence type="ECO:0000256" key="2">
    <source>
        <dbReference type="SAM" id="Phobius"/>
    </source>
</evidence>
<gene>
    <name evidence="4" type="ORF">SCHPADRAFT_874504</name>
</gene>
<keyword evidence="2" id="KW-1133">Transmembrane helix</keyword>
<dbReference type="OrthoDB" id="2758521at2759"/>
<evidence type="ECO:0000256" key="1">
    <source>
        <dbReference type="SAM" id="MobiDB-lite"/>
    </source>
</evidence>
<evidence type="ECO:0000256" key="3">
    <source>
        <dbReference type="SAM" id="SignalP"/>
    </source>
</evidence>
<evidence type="ECO:0000313" key="5">
    <source>
        <dbReference type="Proteomes" id="UP000053477"/>
    </source>
</evidence>
<protein>
    <submittedName>
        <fullName evidence="4">Uncharacterized protein</fullName>
    </submittedName>
</protein>
<organism evidence="4 5">
    <name type="scientific">Schizopora paradoxa</name>
    <dbReference type="NCBI Taxonomy" id="27342"/>
    <lineage>
        <taxon>Eukaryota</taxon>
        <taxon>Fungi</taxon>
        <taxon>Dikarya</taxon>
        <taxon>Basidiomycota</taxon>
        <taxon>Agaricomycotina</taxon>
        <taxon>Agaricomycetes</taxon>
        <taxon>Hymenochaetales</taxon>
        <taxon>Schizoporaceae</taxon>
        <taxon>Schizopora</taxon>
    </lineage>
</organism>
<sequence length="334" mass="36382">MDMSTTGRLLVMLAILISLRTPPVYSQSDLFNITIDDSFADPSTGVQIFYGLQNRPGEGNGWAPGQDCPGCLAQPNKTLAFNNSWHDTTYSAKGDIPYAWMTFTGSAVYVMGIVIASMKKTSTSLNNTRLSFEIDGEDQGTYLHVASIGSDIVYSYDTLFFAKEDLPFDFHNITIMVGNSVDNQDSLCLLDRIIYTTKTNSGPIVPSSPPVTSFQHTATQSSDSSIFHASESWHPSTEKTIIIALGSVLLLLAASGIYILRLRRKRTLESIRPTISQPEASIGDTPDVDPPSYLDSTGVSSQTESNNAQRIDRGPPSTYTGITPEKDSTISEHV</sequence>
<keyword evidence="2" id="KW-0812">Transmembrane</keyword>
<name>A0A0H2RMI1_9AGAM</name>